<dbReference type="RefSeq" id="WP_130916680.1">
    <property type="nucleotide sequence ID" value="NZ_JBPAJI010000001.1"/>
</dbReference>
<evidence type="ECO:0000313" key="3">
    <source>
        <dbReference type="Proteomes" id="UP000290439"/>
    </source>
</evidence>
<accession>A0A4U8W0L3</accession>
<keyword evidence="1" id="KW-0812">Transmembrane</keyword>
<name>A0A4U8W0L3_9NOCA</name>
<gene>
    <name evidence="2" type="ORF">NCTC10797_01659</name>
</gene>
<proteinExistence type="predicted"/>
<feature type="transmembrane region" description="Helical" evidence="1">
    <location>
        <begin position="104"/>
        <end position="122"/>
    </location>
</feature>
<keyword evidence="1" id="KW-0472">Membrane</keyword>
<sequence>MSRHSWGRLLLGAAALLNLLPAVAVISVDRAGSVYGLESVDGDLRLLLRHRGLLFAILAAGLVIAVFRPRLRAAAITANAVSMAGFVALVPLEQPVGPALLRVATLDALGLVLLAGAGVAFWQPDMEVAE</sequence>
<organism evidence="2 3">
    <name type="scientific">Nocardia cyriacigeorgica</name>
    <dbReference type="NCBI Taxonomy" id="135487"/>
    <lineage>
        <taxon>Bacteria</taxon>
        <taxon>Bacillati</taxon>
        <taxon>Actinomycetota</taxon>
        <taxon>Actinomycetes</taxon>
        <taxon>Mycobacteriales</taxon>
        <taxon>Nocardiaceae</taxon>
        <taxon>Nocardia</taxon>
    </lineage>
</organism>
<reference evidence="2 3" key="1">
    <citation type="submission" date="2019-02" db="EMBL/GenBank/DDBJ databases">
        <authorList>
            <consortium name="Pathogen Informatics"/>
        </authorList>
    </citation>
    <scope>NUCLEOTIDE SEQUENCE [LARGE SCALE GENOMIC DNA]</scope>
    <source>
        <strain evidence="2 3">3012STDY6756504</strain>
    </source>
</reference>
<keyword evidence="1" id="KW-1133">Transmembrane helix</keyword>
<feature type="transmembrane region" description="Helical" evidence="1">
    <location>
        <begin position="48"/>
        <end position="67"/>
    </location>
</feature>
<dbReference type="EMBL" id="LR215973">
    <property type="protein sequence ID" value="VFA97894.1"/>
    <property type="molecule type" value="Genomic_DNA"/>
</dbReference>
<protein>
    <recommendedName>
        <fullName evidence="4">Phosphopantetheine adenylyltransferase</fullName>
    </recommendedName>
</protein>
<evidence type="ECO:0008006" key="4">
    <source>
        <dbReference type="Google" id="ProtNLM"/>
    </source>
</evidence>
<evidence type="ECO:0000256" key="1">
    <source>
        <dbReference type="SAM" id="Phobius"/>
    </source>
</evidence>
<dbReference type="AlphaFoldDB" id="A0A4U8W0L3"/>
<evidence type="ECO:0000313" key="2">
    <source>
        <dbReference type="EMBL" id="VFA97894.1"/>
    </source>
</evidence>
<feature type="transmembrane region" description="Helical" evidence="1">
    <location>
        <begin position="74"/>
        <end position="92"/>
    </location>
</feature>
<dbReference type="Proteomes" id="UP000290439">
    <property type="component" value="Chromosome"/>
</dbReference>